<keyword evidence="3" id="KW-1185">Reference proteome</keyword>
<evidence type="ECO:0000313" key="3">
    <source>
        <dbReference type="Proteomes" id="UP001172102"/>
    </source>
</evidence>
<comment type="caution">
    <text evidence="2">The sequence shown here is derived from an EMBL/GenBank/DDBJ whole genome shotgun (WGS) entry which is preliminary data.</text>
</comment>
<reference evidence="2" key="1">
    <citation type="submission" date="2023-06" db="EMBL/GenBank/DDBJ databases">
        <title>Genome-scale phylogeny and comparative genomics of the fungal order Sordariales.</title>
        <authorList>
            <consortium name="Lawrence Berkeley National Laboratory"/>
            <person name="Hensen N."/>
            <person name="Bonometti L."/>
            <person name="Westerberg I."/>
            <person name="Brannstrom I.O."/>
            <person name="Guillou S."/>
            <person name="Cros-Aarteil S."/>
            <person name="Calhoun S."/>
            <person name="Haridas S."/>
            <person name="Kuo A."/>
            <person name="Mondo S."/>
            <person name="Pangilinan J."/>
            <person name="Riley R."/>
            <person name="Labutti K."/>
            <person name="Andreopoulos B."/>
            <person name="Lipzen A."/>
            <person name="Chen C."/>
            <person name="Yanf M."/>
            <person name="Daum C."/>
            <person name="Ng V."/>
            <person name="Clum A."/>
            <person name="Steindorff A."/>
            <person name="Ohm R."/>
            <person name="Martin F."/>
            <person name="Silar P."/>
            <person name="Natvig D."/>
            <person name="Lalanne C."/>
            <person name="Gautier V."/>
            <person name="Ament-Velasquez S.L."/>
            <person name="Kruys A."/>
            <person name="Hutchinson M.I."/>
            <person name="Powell A.J."/>
            <person name="Barry K."/>
            <person name="Miller A.N."/>
            <person name="Grigoriev I.V."/>
            <person name="Debuchy R."/>
            <person name="Gladieux P."/>
            <person name="Thoren M.H."/>
            <person name="Johannesson H."/>
        </authorList>
    </citation>
    <scope>NUCLEOTIDE SEQUENCE</scope>
    <source>
        <strain evidence="2">SMH4607-1</strain>
    </source>
</reference>
<feature type="compositionally biased region" description="Acidic residues" evidence="1">
    <location>
        <begin position="1030"/>
        <end position="1048"/>
    </location>
</feature>
<dbReference type="AlphaFoldDB" id="A0AA40AGR7"/>
<proteinExistence type="predicted"/>
<name>A0AA40AGR7_9PEZI</name>
<feature type="region of interest" description="Disordered" evidence="1">
    <location>
        <begin position="1110"/>
        <end position="1138"/>
    </location>
</feature>
<feature type="compositionally biased region" description="Acidic residues" evidence="1">
    <location>
        <begin position="1114"/>
        <end position="1127"/>
    </location>
</feature>
<dbReference type="Proteomes" id="UP001172102">
    <property type="component" value="Unassembled WGS sequence"/>
</dbReference>
<evidence type="ECO:0000256" key="1">
    <source>
        <dbReference type="SAM" id="MobiDB-lite"/>
    </source>
</evidence>
<accession>A0AA40AGR7</accession>
<organism evidence="2 3">
    <name type="scientific">Lasiosphaeris hirsuta</name>
    <dbReference type="NCBI Taxonomy" id="260670"/>
    <lineage>
        <taxon>Eukaryota</taxon>
        <taxon>Fungi</taxon>
        <taxon>Dikarya</taxon>
        <taxon>Ascomycota</taxon>
        <taxon>Pezizomycotina</taxon>
        <taxon>Sordariomycetes</taxon>
        <taxon>Sordariomycetidae</taxon>
        <taxon>Sordariales</taxon>
        <taxon>Lasiosphaeriaceae</taxon>
        <taxon>Lasiosphaeris</taxon>
    </lineage>
</organism>
<protein>
    <submittedName>
        <fullName evidence="2">Uncharacterized protein</fullName>
    </submittedName>
</protein>
<dbReference type="EMBL" id="JAUKUA010000004">
    <property type="protein sequence ID" value="KAK0715502.1"/>
    <property type="molecule type" value="Genomic_DNA"/>
</dbReference>
<feature type="region of interest" description="Disordered" evidence="1">
    <location>
        <begin position="1019"/>
        <end position="1088"/>
    </location>
</feature>
<gene>
    <name evidence="2" type="ORF">B0H67DRAFT_645244</name>
</gene>
<evidence type="ECO:0000313" key="2">
    <source>
        <dbReference type="EMBL" id="KAK0715502.1"/>
    </source>
</evidence>
<sequence length="1138" mass="128935">MPYKQELEAVERVFDIRTKLNPKEVQDELPDIEEDFVSLESIDNPFELFDEVIFVKLADHERAQLHIEIINHGYEDEEEGARAEELAEDPTAEIEKAAALLFFHWSWPNAVIRSFVTLASQMSEIWEESKEEYTFHILDRQDWIDMFKKPLTTRHDELFPFDRRTDRVKQLVEGLPRTERDYDADSDPMNKEFFDDFVRILGDYSRGECCLSVAPDHRDVRTWRLLAYQVLKDPDMFACFPGVHHAATALDNHTVPGEYPFRRAWWLDGWRVPFQGDRMPAAGDEGYEIDNGELWGELGGTLREVFASGDVWDPWVLCRLVRLHWGHDDKVANQHAELAASAAFQSSWEVNEAGYLQRRPSSPAYKDLLFKTERKDLDRFLALARRFPVLLPVQTIEFADYGEDWPMEPVDAAAASKLLEIVGFNDDEPWDLVSVKGLRRGVWDEGLDMEFTRYDVYMTDDVRYTALRFLGMPAQAHPCDCPLIPSWPNTRLSAKIPVPDGEDEYNELLEQITERHSDHLHRGGDLVFSRRKLADTDLIEDLDRVLSDWSDVMLIKGRGIDGRGDLIDPDTIYVLETLPGIKARRLKKLGRAVEYGQARREVGLEVAAAYFQPRVDVKFPGRLLQMRDGLRSVMGDRYRLEYSDFCPFFRTPSFSVDEPRWHSTPTATWDATQWQWPRHCDYREVTLEVYWDENWKQQFCDRFEHLYTDSQGGRNSGLEPFYGVAVFPVEFRRGPPGDLGDFEPDLGIVPGRSTRGSAPSHEVNRMAFVFARREPLQRPGRVPWCFMHRTEGIGRAPGSYMLGEYGGWPTTWYHICEYLFDLGKTIFALDRPHGNIHHDNLLIGRRLCRSNGSFAKKHGFVRMFLPAPSGAPDTNAAYVPYIAPEVATSGVSRASDVFAWARLGVHFLSPMPRDGYLFRDQGGDGRVVWFAEVLDGIEASLDPNPAQRLAAGRKFLNLLADVSLSVVLDGSKPANPNRVDIQTRYGRLAPLLPPWAVNAPPGFEVPTRVYRVYGETDFGQGYVDRGDGPDNGDDGDDDDDDDDDDDGNSSDSSDSDSQKPTPGSAAARGVFSDNSSSGDESVGCCFDPEKCDCNTPATAIQDTLAVTLAQIAAEDTDDETSASESGDEGAAHFSDGDD</sequence>